<name>A0A813JGK0_POLGL</name>
<proteinExistence type="predicted"/>
<dbReference type="Proteomes" id="UP000626109">
    <property type="component" value="Unassembled WGS sequence"/>
</dbReference>
<dbReference type="InterPro" id="IPR047313">
    <property type="entry name" value="SMN_C"/>
</dbReference>
<gene>
    <name evidence="1" type="ORF">PGLA2088_LOCUS20423</name>
</gene>
<dbReference type="CDD" id="cd22852">
    <property type="entry name" value="SMN_C"/>
    <property type="match status" value="1"/>
</dbReference>
<feature type="non-terminal residue" evidence="1">
    <location>
        <position position="1"/>
    </location>
</feature>
<reference evidence="1" key="1">
    <citation type="submission" date="2021-02" db="EMBL/GenBank/DDBJ databases">
        <authorList>
            <person name="Dougan E. K."/>
            <person name="Rhodes N."/>
            <person name="Thang M."/>
            <person name="Chan C."/>
        </authorList>
    </citation>
    <scope>NUCLEOTIDE SEQUENCE</scope>
</reference>
<protein>
    <submittedName>
        <fullName evidence="1">Uncharacterized protein</fullName>
    </submittedName>
</protein>
<evidence type="ECO:0000313" key="2">
    <source>
        <dbReference type="Proteomes" id="UP000626109"/>
    </source>
</evidence>
<sequence>GGGLGLGLGALGSPWPGLGSLGLQQPQVGLAGLLGSAAPAASTAGMSDETVANLLMAWYHSGYQTGQYAARQGK</sequence>
<dbReference type="EMBL" id="CAJNNW010025572">
    <property type="protein sequence ID" value="CAE8677698.1"/>
    <property type="molecule type" value="Genomic_DNA"/>
</dbReference>
<dbReference type="AlphaFoldDB" id="A0A813JGK0"/>
<comment type="caution">
    <text evidence="1">The sequence shown here is derived from an EMBL/GenBank/DDBJ whole genome shotgun (WGS) entry which is preliminary data.</text>
</comment>
<organism evidence="1 2">
    <name type="scientific">Polarella glacialis</name>
    <name type="common">Dinoflagellate</name>
    <dbReference type="NCBI Taxonomy" id="89957"/>
    <lineage>
        <taxon>Eukaryota</taxon>
        <taxon>Sar</taxon>
        <taxon>Alveolata</taxon>
        <taxon>Dinophyceae</taxon>
        <taxon>Suessiales</taxon>
        <taxon>Suessiaceae</taxon>
        <taxon>Polarella</taxon>
    </lineage>
</organism>
<dbReference type="Pfam" id="PF20635">
    <property type="entry name" value="SMN_YG-box"/>
    <property type="match status" value="1"/>
</dbReference>
<accession>A0A813JGK0</accession>
<evidence type="ECO:0000313" key="1">
    <source>
        <dbReference type="EMBL" id="CAE8677698.1"/>
    </source>
</evidence>